<reference evidence="2 4" key="2">
    <citation type="submission" date="2023-09" db="EMBL/GenBank/DDBJ databases">
        <title>Complete-Gapless Cercospora beticola genome.</title>
        <authorList>
            <person name="Wyatt N.A."/>
            <person name="Spanner R.E."/>
            <person name="Bolton M.D."/>
        </authorList>
    </citation>
    <scope>NUCLEOTIDE SEQUENCE [LARGE SCALE GENOMIC DNA]</scope>
    <source>
        <strain evidence="2">Cb09-40</strain>
    </source>
</reference>
<evidence type="ECO:0000313" key="1">
    <source>
        <dbReference type="EMBL" id="PIA93163.1"/>
    </source>
</evidence>
<evidence type="ECO:0000313" key="4">
    <source>
        <dbReference type="Proteomes" id="UP001302367"/>
    </source>
</evidence>
<dbReference type="PANTHER" id="PTHR37535:SF4">
    <property type="entry name" value="FLUG DOMAIN-CONTAINING PROTEIN"/>
    <property type="match status" value="1"/>
</dbReference>
<dbReference type="Proteomes" id="UP001302367">
    <property type="component" value="Chromosome 4"/>
</dbReference>
<evidence type="ECO:0000313" key="3">
    <source>
        <dbReference type="Proteomes" id="UP000230605"/>
    </source>
</evidence>
<dbReference type="AlphaFoldDB" id="A0A2G5HLQ9"/>
<organism evidence="1 3">
    <name type="scientific">Cercospora beticola</name>
    <name type="common">Sugarbeet leaf spot fungus</name>
    <dbReference type="NCBI Taxonomy" id="122368"/>
    <lineage>
        <taxon>Eukaryota</taxon>
        <taxon>Fungi</taxon>
        <taxon>Dikarya</taxon>
        <taxon>Ascomycota</taxon>
        <taxon>Pezizomycotina</taxon>
        <taxon>Dothideomycetes</taxon>
        <taxon>Dothideomycetidae</taxon>
        <taxon>Mycosphaerellales</taxon>
        <taxon>Mycosphaerellaceae</taxon>
        <taxon>Cercospora</taxon>
    </lineage>
</organism>
<accession>A0A2G5HLQ9</accession>
<protein>
    <submittedName>
        <fullName evidence="1">Uncharacterized protein</fullName>
    </submittedName>
</protein>
<dbReference type="InterPro" id="IPR021842">
    <property type="entry name" value="DUF3435"/>
</dbReference>
<evidence type="ECO:0000313" key="2">
    <source>
        <dbReference type="EMBL" id="WPB02358.1"/>
    </source>
</evidence>
<dbReference type="Proteomes" id="UP000230605">
    <property type="component" value="Chromosome 4"/>
</dbReference>
<keyword evidence="4" id="KW-1185">Reference proteome</keyword>
<dbReference type="OrthoDB" id="3943630at2759"/>
<gene>
    <name evidence="1" type="ORF">CB0940_05062</name>
    <name evidence="2" type="ORF">RHO25_006992</name>
</gene>
<dbReference type="EMBL" id="CP134187">
    <property type="protein sequence ID" value="WPB02358.1"/>
    <property type="molecule type" value="Genomic_DNA"/>
</dbReference>
<sequence length="569" mass="63906">MADDAELLAEIRSLQANKCPDYTIPSEARDSQAYKNTLGVVRRAWEDYYKDCCNPSATEDAWSSIPGEAQLQAFFLWCLLKRKGKLGGKLTVQTFKKYLIQLRRLFRDRHGGTPISLRTSENLRNYVNGGLAQRGASREAMPRPVATPAVVIDILYFLWALDEHEFDHPRMRLQLSFSITLLLYFGIRPGEFIESSSHSGGNEGVFYGDLDVMVLLHEGRRRFAIEVQLRNRKGVRGLRVKDTSMALLQEFERPELCPVAQLFALALADGAFEDVHSAADIRNIATPPPDVFQRLRVRESMKKVPVLRRLEGRGKATSQEKIATCKELGPVMEALGHRAGHRERFTPYTIWRGHGGLLDRAVSAARRQQRMGHANSQTFQHYLNKFSTIDGQSMVLGRPMEQDVLDRVASMASSVDVNAPEPAGASLTDTGRHNQRAGLQAHRDERKQYFDSPSAFATAVARPELHDKEYVLAAQEVSRGRPVPSAVFDRYLQWDTDRSRIIQMFYKRKPEQGLQLEDMLEPLTSIAGTDSSTWRYPETVLGSDGGWSETLLCSITTCSVVTCVGAAKS</sequence>
<dbReference type="PANTHER" id="PTHR37535">
    <property type="entry name" value="FLUG DOMAIN PROTEIN"/>
    <property type="match status" value="1"/>
</dbReference>
<proteinExistence type="predicted"/>
<name>A0A2G5HLQ9_CERBT</name>
<reference evidence="1 3" key="1">
    <citation type="submission" date="2015-10" db="EMBL/GenBank/DDBJ databases">
        <title>The cercosporin biosynthetic gene cluster was horizontally transferred to several fungal lineages and shown to be expanded in Cercospora beticola based on microsynteny with recipient genomes.</title>
        <authorList>
            <person name="De Jonge R."/>
            <person name="Ebert M.K."/>
            <person name="Suttle J.C."/>
            <person name="Jurick Ii W.M."/>
            <person name="Secor G.A."/>
            <person name="Thomma B.P."/>
            <person name="Van De Peer Y."/>
            <person name="Bolton M.D."/>
        </authorList>
    </citation>
    <scope>NUCLEOTIDE SEQUENCE [LARGE SCALE GENOMIC DNA]</scope>
    <source>
        <strain evidence="1 3">09-40</strain>
    </source>
</reference>
<dbReference type="Pfam" id="PF11917">
    <property type="entry name" value="DUF3435"/>
    <property type="match status" value="1"/>
</dbReference>
<dbReference type="EMBL" id="LKMD01000105">
    <property type="protein sequence ID" value="PIA93163.1"/>
    <property type="molecule type" value="Genomic_DNA"/>
</dbReference>